<dbReference type="EMBL" id="BJXQ01000011">
    <property type="protein sequence ID" value="GEN04007.1"/>
    <property type="molecule type" value="Genomic_DNA"/>
</dbReference>
<feature type="compositionally biased region" description="Basic and acidic residues" evidence="18">
    <location>
        <begin position="13"/>
        <end position="23"/>
    </location>
</feature>
<evidence type="ECO:0000256" key="3">
    <source>
        <dbReference type="ARBA" id="ARBA00001522"/>
    </source>
</evidence>
<evidence type="ECO:0000313" key="19">
    <source>
        <dbReference type="EMBL" id="GAN64588.1"/>
    </source>
</evidence>
<dbReference type="Proteomes" id="UP000032673">
    <property type="component" value="Unassembled WGS sequence"/>
</dbReference>
<feature type="region of interest" description="Disordered" evidence="18">
    <location>
        <begin position="1"/>
        <end position="23"/>
    </location>
</feature>
<feature type="compositionally biased region" description="Polar residues" evidence="18">
    <location>
        <begin position="1"/>
        <end position="12"/>
    </location>
</feature>
<dbReference type="GO" id="GO:0005525">
    <property type="term" value="F:GTP binding"/>
    <property type="evidence" value="ECO:0007669"/>
    <property type="project" value="UniProtKB-KW"/>
</dbReference>
<dbReference type="EC" id="2.7.7.62" evidence="9"/>
<dbReference type="InterPro" id="IPR027417">
    <property type="entry name" value="P-loop_NTPase"/>
</dbReference>
<comment type="pathway">
    <text evidence="6">Cofactor biosynthesis; adenosylcobalamin biosynthesis; adenosylcobalamin from cob(II)yrinate a,c-diamide: step 5/7.</text>
</comment>
<proteinExistence type="inferred from homology"/>
<keyword evidence="14" id="KW-0067">ATP-binding</keyword>
<comment type="catalytic activity">
    <reaction evidence="2">
        <text>adenosylcob(III)inamide phosphate + GTP + H(+) = adenosylcob(III)inamide-GDP + diphosphate</text>
        <dbReference type="Rhea" id="RHEA:22712"/>
        <dbReference type="ChEBI" id="CHEBI:15378"/>
        <dbReference type="ChEBI" id="CHEBI:33019"/>
        <dbReference type="ChEBI" id="CHEBI:37565"/>
        <dbReference type="ChEBI" id="CHEBI:58502"/>
        <dbReference type="ChEBI" id="CHEBI:60487"/>
        <dbReference type="EC" id="2.7.7.62"/>
    </reaction>
</comment>
<dbReference type="GO" id="GO:0005524">
    <property type="term" value="F:ATP binding"/>
    <property type="evidence" value="ECO:0007669"/>
    <property type="project" value="UniProtKB-KW"/>
</dbReference>
<keyword evidence="21" id="KW-1185">Reference proteome</keyword>
<dbReference type="UniPathway" id="UPA00148">
    <property type="reaction ID" value="UER00236"/>
</dbReference>
<evidence type="ECO:0000256" key="14">
    <source>
        <dbReference type="ARBA" id="ARBA00022840"/>
    </source>
</evidence>
<dbReference type="SUPFAM" id="SSF52540">
    <property type="entry name" value="P-loop containing nucleoside triphosphate hydrolases"/>
    <property type="match status" value="1"/>
</dbReference>
<evidence type="ECO:0000256" key="7">
    <source>
        <dbReference type="ARBA" id="ARBA00007490"/>
    </source>
</evidence>
<dbReference type="CDD" id="cd00544">
    <property type="entry name" value="CobU"/>
    <property type="match status" value="1"/>
</dbReference>
<comment type="pathway">
    <text evidence="5">Cofactor biosynthesis; adenosylcobalamin biosynthesis; adenosylcobalamin from cob(II)yrinate a,c-diamide: step 6/7.</text>
</comment>
<dbReference type="Proteomes" id="UP000321104">
    <property type="component" value="Unassembled WGS sequence"/>
</dbReference>
<reference evidence="20 22" key="2">
    <citation type="submission" date="2019-07" db="EMBL/GenBank/DDBJ databases">
        <title>Whole genome shotgun sequence of Acetobacter indonesiensis NBRC 16471.</title>
        <authorList>
            <person name="Hosoyama A."/>
            <person name="Uohara A."/>
            <person name="Ohji S."/>
            <person name="Ichikawa N."/>
        </authorList>
    </citation>
    <scope>NUCLEOTIDE SEQUENCE [LARGE SCALE GENOMIC DNA]</scope>
    <source>
        <strain evidence="20 22">NBRC 16471</strain>
    </source>
</reference>
<dbReference type="GO" id="GO:0009236">
    <property type="term" value="P:cobalamin biosynthetic process"/>
    <property type="evidence" value="ECO:0007669"/>
    <property type="project" value="UniProtKB-UniPathway"/>
</dbReference>
<comment type="caution">
    <text evidence="20">The sequence shown here is derived from an EMBL/GenBank/DDBJ whole genome shotgun (WGS) entry which is preliminary data.</text>
</comment>
<dbReference type="RefSeq" id="WP_084593685.1">
    <property type="nucleotide sequence ID" value="NZ_BAMW01000082.1"/>
</dbReference>
<evidence type="ECO:0000256" key="5">
    <source>
        <dbReference type="ARBA" id="ARBA00004692"/>
    </source>
</evidence>
<accession>A0A6N3T8R1</accession>
<sequence>MKTDGPNASTFQTKHDGQAAEKGHTTLSGTHAINQPDYEAAGFRSATLVLGGARSGKSRHAESLIMAAPGPWIYLATGQAYDSEMQSRIEHHQTSRPTGWQTVEEPIDVAAILTRYATNSLLLDCLTLWLTNLLLEDHDIPSATDGLLRALAARTAPTVLVGNEVGLGIVPENRLARRFRDEAGFLHQRIAAKVAHVLFVAAGLPLTLKKEQ</sequence>
<evidence type="ECO:0000256" key="17">
    <source>
        <dbReference type="ARBA" id="ARBA00030571"/>
    </source>
</evidence>
<organism evidence="20 22">
    <name type="scientific">Acetobacter indonesiensis</name>
    <dbReference type="NCBI Taxonomy" id="104101"/>
    <lineage>
        <taxon>Bacteria</taxon>
        <taxon>Pseudomonadati</taxon>
        <taxon>Pseudomonadota</taxon>
        <taxon>Alphaproteobacteria</taxon>
        <taxon>Acetobacterales</taxon>
        <taxon>Acetobacteraceae</taxon>
        <taxon>Acetobacter</taxon>
    </lineage>
</organism>
<dbReference type="AlphaFoldDB" id="A0A6N3T8R1"/>
<evidence type="ECO:0000313" key="21">
    <source>
        <dbReference type="Proteomes" id="UP000032673"/>
    </source>
</evidence>
<evidence type="ECO:0000256" key="1">
    <source>
        <dbReference type="ARBA" id="ARBA00000312"/>
    </source>
</evidence>
<reference evidence="19 21" key="1">
    <citation type="submission" date="2012-11" db="EMBL/GenBank/DDBJ databases">
        <title>Whole genome sequence of Acetobacter indonesiensis 5H-1.</title>
        <authorList>
            <person name="Azuma Y."/>
            <person name="Higashiura N."/>
            <person name="Hirakawa H."/>
            <person name="Matsushita K."/>
        </authorList>
    </citation>
    <scope>NUCLEOTIDE SEQUENCE [LARGE SCALE GENOMIC DNA]</scope>
    <source>
        <strain evidence="19 21">5H-1</strain>
    </source>
</reference>
<evidence type="ECO:0000256" key="13">
    <source>
        <dbReference type="ARBA" id="ARBA00022777"/>
    </source>
</evidence>
<dbReference type="GO" id="GO:0008820">
    <property type="term" value="F:cobinamide phosphate guanylyltransferase activity"/>
    <property type="evidence" value="ECO:0007669"/>
    <property type="project" value="UniProtKB-EC"/>
</dbReference>
<dbReference type="PANTHER" id="PTHR34848">
    <property type="match status" value="1"/>
</dbReference>
<evidence type="ECO:0000256" key="9">
    <source>
        <dbReference type="ARBA" id="ARBA00012523"/>
    </source>
</evidence>
<evidence type="ECO:0000313" key="22">
    <source>
        <dbReference type="Proteomes" id="UP000321104"/>
    </source>
</evidence>
<comment type="similarity">
    <text evidence="7">Belongs to the CobU/CobP family.</text>
</comment>
<dbReference type="PANTHER" id="PTHR34848:SF1">
    <property type="entry name" value="BIFUNCTIONAL ADENOSYLCOBALAMIN BIOSYNTHESIS PROTEIN COBU"/>
    <property type="match status" value="1"/>
</dbReference>
<keyword evidence="10" id="KW-0169">Cobalamin biosynthesis</keyword>
<keyword evidence="11 20" id="KW-0808">Transferase</keyword>
<dbReference type="Pfam" id="PF02283">
    <property type="entry name" value="CobU"/>
    <property type="match status" value="1"/>
</dbReference>
<comment type="catalytic activity">
    <reaction evidence="1">
        <text>adenosylcob(III)inamide + ATP = adenosylcob(III)inamide phosphate + ADP + H(+)</text>
        <dbReference type="Rhea" id="RHEA:15769"/>
        <dbReference type="ChEBI" id="CHEBI:2480"/>
        <dbReference type="ChEBI" id="CHEBI:15378"/>
        <dbReference type="ChEBI" id="CHEBI:30616"/>
        <dbReference type="ChEBI" id="CHEBI:58502"/>
        <dbReference type="ChEBI" id="CHEBI:456216"/>
        <dbReference type="EC" id="2.7.1.156"/>
    </reaction>
</comment>
<dbReference type="GO" id="GO:0043752">
    <property type="term" value="F:adenosylcobinamide kinase activity"/>
    <property type="evidence" value="ECO:0007669"/>
    <property type="project" value="UniProtKB-EC"/>
</dbReference>
<evidence type="ECO:0000256" key="11">
    <source>
        <dbReference type="ARBA" id="ARBA00022679"/>
    </source>
</evidence>
<name>A0A6N3T8R1_9PROT</name>
<protein>
    <recommendedName>
        <fullName evidence="16">Adenosylcobinamide kinase</fullName>
        <ecNumber evidence="8">2.7.1.156</ecNumber>
        <ecNumber evidence="9">2.7.7.62</ecNumber>
    </recommendedName>
    <alternativeName>
        <fullName evidence="17">Adenosylcobinamide-phosphate guanylyltransferase</fullName>
    </alternativeName>
</protein>
<dbReference type="InterPro" id="IPR003203">
    <property type="entry name" value="CobU/CobP"/>
</dbReference>
<dbReference type="EMBL" id="BAMW01000082">
    <property type="protein sequence ID" value="GAN64588.1"/>
    <property type="molecule type" value="Genomic_DNA"/>
</dbReference>
<evidence type="ECO:0000256" key="6">
    <source>
        <dbReference type="ARBA" id="ARBA00005159"/>
    </source>
</evidence>
<gene>
    <name evidence="20" type="primary">cobP</name>
    <name evidence="19" type="ORF">Abin_085_053</name>
    <name evidence="20" type="ORF">AIN02nite_20320</name>
</gene>
<dbReference type="NCBIfam" id="NF004469">
    <property type="entry name" value="PRK05800.1"/>
    <property type="match status" value="1"/>
</dbReference>
<keyword evidence="13 20" id="KW-0418">Kinase</keyword>
<evidence type="ECO:0000313" key="20">
    <source>
        <dbReference type="EMBL" id="GEN04007.1"/>
    </source>
</evidence>
<evidence type="ECO:0000256" key="4">
    <source>
        <dbReference type="ARBA" id="ARBA00003889"/>
    </source>
</evidence>
<evidence type="ECO:0000256" key="18">
    <source>
        <dbReference type="SAM" id="MobiDB-lite"/>
    </source>
</evidence>
<keyword evidence="12" id="KW-0547">Nucleotide-binding</keyword>
<comment type="catalytic activity">
    <reaction evidence="3">
        <text>adenosylcob(III)inamide + GTP = adenosylcob(III)inamide phosphate + GDP + H(+)</text>
        <dbReference type="Rhea" id="RHEA:15765"/>
        <dbReference type="ChEBI" id="CHEBI:2480"/>
        <dbReference type="ChEBI" id="CHEBI:15378"/>
        <dbReference type="ChEBI" id="CHEBI:37565"/>
        <dbReference type="ChEBI" id="CHEBI:58189"/>
        <dbReference type="ChEBI" id="CHEBI:58502"/>
        <dbReference type="EC" id="2.7.1.156"/>
    </reaction>
</comment>
<keyword evidence="15" id="KW-0342">GTP-binding</keyword>
<evidence type="ECO:0000256" key="16">
    <source>
        <dbReference type="ARBA" id="ARBA00029570"/>
    </source>
</evidence>
<evidence type="ECO:0000256" key="8">
    <source>
        <dbReference type="ARBA" id="ARBA00012016"/>
    </source>
</evidence>
<dbReference type="Gene3D" id="3.40.50.300">
    <property type="entry name" value="P-loop containing nucleotide triphosphate hydrolases"/>
    <property type="match status" value="1"/>
</dbReference>
<evidence type="ECO:0000256" key="12">
    <source>
        <dbReference type="ARBA" id="ARBA00022741"/>
    </source>
</evidence>
<evidence type="ECO:0000256" key="15">
    <source>
        <dbReference type="ARBA" id="ARBA00023134"/>
    </source>
</evidence>
<comment type="function">
    <text evidence="4">Catalyzes ATP-dependent phosphorylation of adenosylcobinamide and addition of GMP to adenosylcobinamide phosphate.</text>
</comment>
<dbReference type="EC" id="2.7.1.156" evidence="8"/>
<evidence type="ECO:0000256" key="2">
    <source>
        <dbReference type="ARBA" id="ARBA00000711"/>
    </source>
</evidence>
<evidence type="ECO:0000256" key="10">
    <source>
        <dbReference type="ARBA" id="ARBA00022573"/>
    </source>
</evidence>